<keyword evidence="6 8" id="KW-0472">Membrane</keyword>
<feature type="domain" description="Amino acid permease/ SLC12A" evidence="9">
    <location>
        <begin position="84"/>
        <end position="157"/>
    </location>
</feature>
<proteinExistence type="predicted"/>
<evidence type="ECO:0000256" key="5">
    <source>
        <dbReference type="ARBA" id="ARBA00022989"/>
    </source>
</evidence>
<dbReference type="InterPro" id="IPR004840">
    <property type="entry name" value="Amino_acid_permease_CS"/>
</dbReference>
<evidence type="ECO:0000313" key="10">
    <source>
        <dbReference type="EMBL" id="KAJ9606117.1"/>
    </source>
</evidence>
<feature type="transmembrane region" description="Helical" evidence="8">
    <location>
        <begin position="450"/>
        <end position="469"/>
    </location>
</feature>
<evidence type="ECO:0000259" key="9">
    <source>
        <dbReference type="Pfam" id="PF00324"/>
    </source>
</evidence>
<evidence type="ECO:0000256" key="7">
    <source>
        <dbReference type="SAM" id="MobiDB-lite"/>
    </source>
</evidence>
<evidence type="ECO:0000256" key="2">
    <source>
        <dbReference type="ARBA" id="ARBA00022448"/>
    </source>
</evidence>
<dbReference type="Gene3D" id="1.20.1740.10">
    <property type="entry name" value="Amino acid/polyamine transporter I"/>
    <property type="match status" value="1"/>
</dbReference>
<keyword evidence="5 8" id="KW-1133">Transmembrane helix</keyword>
<feature type="transmembrane region" description="Helical" evidence="8">
    <location>
        <begin position="520"/>
        <end position="542"/>
    </location>
</feature>
<dbReference type="PIRSF" id="PIRSF006060">
    <property type="entry name" value="AA_transporter"/>
    <property type="match status" value="1"/>
</dbReference>
<dbReference type="PANTHER" id="PTHR43341">
    <property type="entry name" value="AMINO ACID PERMEASE"/>
    <property type="match status" value="1"/>
</dbReference>
<dbReference type="GO" id="GO:0015171">
    <property type="term" value="F:amino acid transmembrane transporter activity"/>
    <property type="evidence" value="ECO:0007669"/>
    <property type="project" value="TreeGrafter"/>
</dbReference>
<dbReference type="GO" id="GO:0016020">
    <property type="term" value="C:membrane"/>
    <property type="evidence" value="ECO:0007669"/>
    <property type="project" value="UniProtKB-SubCell"/>
</dbReference>
<feature type="transmembrane region" description="Helical" evidence="8">
    <location>
        <begin position="135"/>
        <end position="154"/>
    </location>
</feature>
<feature type="compositionally biased region" description="Basic and acidic residues" evidence="7">
    <location>
        <begin position="1"/>
        <end position="11"/>
    </location>
</feature>
<dbReference type="PANTHER" id="PTHR43341:SF1">
    <property type="entry name" value="GENERAL AMINO-ACID PERMEASE GAP1"/>
    <property type="match status" value="1"/>
</dbReference>
<feature type="transmembrane region" description="Helical" evidence="8">
    <location>
        <begin position="85"/>
        <end position="102"/>
    </location>
</feature>
<feature type="transmembrane region" description="Helical" evidence="8">
    <location>
        <begin position="408"/>
        <end position="429"/>
    </location>
</feature>
<gene>
    <name evidence="10" type="primary">HIP1_2</name>
    <name evidence="10" type="ORF">H2200_009078</name>
</gene>
<feature type="region of interest" description="Disordered" evidence="7">
    <location>
        <begin position="1"/>
        <end position="22"/>
    </location>
</feature>
<feature type="domain" description="Amino acid permease/ SLC12A" evidence="9">
    <location>
        <begin position="170"/>
        <end position="589"/>
    </location>
</feature>
<keyword evidence="11" id="KW-1185">Reference proteome</keyword>
<evidence type="ECO:0000256" key="6">
    <source>
        <dbReference type="ARBA" id="ARBA00023136"/>
    </source>
</evidence>
<organism evidence="10 11">
    <name type="scientific">Cladophialophora chaetospira</name>
    <dbReference type="NCBI Taxonomy" id="386627"/>
    <lineage>
        <taxon>Eukaryota</taxon>
        <taxon>Fungi</taxon>
        <taxon>Dikarya</taxon>
        <taxon>Ascomycota</taxon>
        <taxon>Pezizomycotina</taxon>
        <taxon>Eurotiomycetes</taxon>
        <taxon>Chaetothyriomycetidae</taxon>
        <taxon>Chaetothyriales</taxon>
        <taxon>Herpotrichiellaceae</taxon>
        <taxon>Cladophialophora</taxon>
    </lineage>
</organism>
<dbReference type="Proteomes" id="UP001172673">
    <property type="component" value="Unassembled WGS sequence"/>
</dbReference>
<dbReference type="Pfam" id="PF00324">
    <property type="entry name" value="AA_permease"/>
    <property type="match status" value="2"/>
</dbReference>
<keyword evidence="4" id="KW-0029">Amino-acid transport</keyword>
<evidence type="ECO:0000256" key="3">
    <source>
        <dbReference type="ARBA" id="ARBA00022692"/>
    </source>
</evidence>
<comment type="subcellular location">
    <subcellularLocation>
        <location evidence="1">Membrane</location>
        <topology evidence="1">Multi-pass membrane protein</topology>
    </subcellularLocation>
</comment>
<protein>
    <submittedName>
        <fullName evidence="10">Histidine permease</fullName>
    </submittedName>
</protein>
<accession>A0AA38X3H4</accession>
<feature type="transmembrane region" description="Helical" evidence="8">
    <location>
        <begin position="258"/>
        <end position="278"/>
    </location>
</feature>
<evidence type="ECO:0000256" key="8">
    <source>
        <dbReference type="SAM" id="Phobius"/>
    </source>
</evidence>
<feature type="transmembrane region" description="Helical" evidence="8">
    <location>
        <begin position="562"/>
        <end position="582"/>
    </location>
</feature>
<dbReference type="InterPro" id="IPR004841">
    <property type="entry name" value="AA-permease/SLC12A_dom"/>
</dbReference>
<dbReference type="AlphaFoldDB" id="A0AA38X3H4"/>
<keyword evidence="2" id="KW-0813">Transport</keyword>
<feature type="transmembrane region" description="Helical" evidence="8">
    <location>
        <begin position="184"/>
        <end position="206"/>
    </location>
</feature>
<evidence type="ECO:0000313" key="11">
    <source>
        <dbReference type="Proteomes" id="UP001172673"/>
    </source>
</evidence>
<dbReference type="EMBL" id="JAPDRK010000014">
    <property type="protein sequence ID" value="KAJ9606117.1"/>
    <property type="molecule type" value="Genomic_DNA"/>
</dbReference>
<dbReference type="FunFam" id="1.20.1740.10:FF:000017">
    <property type="entry name" value="Amino acid permease"/>
    <property type="match status" value="1"/>
</dbReference>
<dbReference type="PROSITE" id="PS00218">
    <property type="entry name" value="AMINO_ACID_PERMEASE_1"/>
    <property type="match status" value="1"/>
</dbReference>
<evidence type="ECO:0000256" key="4">
    <source>
        <dbReference type="ARBA" id="ARBA00022970"/>
    </source>
</evidence>
<dbReference type="InterPro" id="IPR050524">
    <property type="entry name" value="APC_YAT"/>
</dbReference>
<feature type="transmembrane region" description="Helical" evidence="8">
    <location>
        <begin position="226"/>
        <end position="246"/>
    </location>
</feature>
<sequence>MEEDKKSKDWSPESSSHPSAYEADMHVVHRTFTSRLADSFRRDPNASVTRSASFSAADGKGYDAEAAAQATALSPLLRKLKGRHLQMIAIGGSIGTGLFVGSGKALAYGGPASLLLAFTLTGCMMYCTVQALGELAVLFPVAGSFASYSTRFLVSQAPVTLFHRPKSNSFQDPAWGFAMGWNYALNWLTVLPLEIVSASITVDYWVWVMPGGARYLINGEEQVQNIGLNAAWVSIFLVLIVLINFFGVKGYGEAEFVFSIVKVTAVIGYILLGVLINIMGGVDSAGRPNASYMGFRLWHHPGAFHNGFKGLCSTFVTAAFAFAGTELVGLAAAETENPRKALPTAIKQVFWRITLFYIVSLLIVGTLVPYDDPRLLNGKNSADAKASPFVISIQNAGVEVLPSVMNCVIMISVLSVGNSAIYGSSRTLAALAEQRQAPAFLAYIDRKGRPLYAIIIASVLGLLAYLAATHKQQDAFNWMLALSGLSSIFTWGSICLAHIRFRHAWILQGHTLDELAFRSPVGVIGSWIGLTFNILVLIAQFWTGFSPVGWQKMTVNQRIVDFFQAYLAAPLVVIMYVGYKLLMKTKVLKARDMDLFTGKREFNVRGLVEEERADRMWWPRWKKLYKFFC</sequence>
<feature type="transmembrane region" description="Helical" evidence="8">
    <location>
        <begin position="475"/>
        <end position="499"/>
    </location>
</feature>
<keyword evidence="3 8" id="KW-0812">Transmembrane</keyword>
<name>A0AA38X3H4_9EURO</name>
<reference evidence="10" key="1">
    <citation type="submission" date="2022-10" db="EMBL/GenBank/DDBJ databases">
        <title>Culturing micro-colonial fungi from biological soil crusts in the Mojave desert and describing Neophaeococcomyces mojavensis, and introducing the new genera and species Taxawa tesnikishii.</title>
        <authorList>
            <person name="Kurbessoian T."/>
            <person name="Stajich J.E."/>
        </authorList>
    </citation>
    <scope>NUCLEOTIDE SEQUENCE</scope>
    <source>
        <strain evidence="10">TK_41</strain>
    </source>
</reference>
<comment type="caution">
    <text evidence="10">The sequence shown here is derived from an EMBL/GenBank/DDBJ whole genome shotgun (WGS) entry which is preliminary data.</text>
</comment>
<evidence type="ECO:0000256" key="1">
    <source>
        <dbReference type="ARBA" id="ARBA00004141"/>
    </source>
</evidence>
<feature type="transmembrane region" description="Helical" evidence="8">
    <location>
        <begin position="349"/>
        <end position="370"/>
    </location>
</feature>